<feature type="region of interest" description="Disordered" evidence="5">
    <location>
        <begin position="414"/>
        <end position="434"/>
    </location>
</feature>
<name>A0ABQ9GNE1_9NEOP</name>
<feature type="compositionally biased region" description="Basic and acidic residues" evidence="5">
    <location>
        <begin position="1182"/>
        <end position="1191"/>
    </location>
</feature>
<dbReference type="EMBL" id="JARBHB010000010">
    <property type="protein sequence ID" value="KAJ8873552.1"/>
    <property type="molecule type" value="Genomic_DNA"/>
</dbReference>
<evidence type="ECO:0000313" key="7">
    <source>
        <dbReference type="EMBL" id="KAJ8873552.1"/>
    </source>
</evidence>
<comment type="caution">
    <text evidence="7">The sequence shown here is derived from an EMBL/GenBank/DDBJ whole genome shotgun (WGS) entry which is preliminary data.</text>
</comment>
<feature type="transmembrane region" description="Helical" evidence="6">
    <location>
        <begin position="505"/>
        <end position="526"/>
    </location>
</feature>
<dbReference type="InterPro" id="IPR018499">
    <property type="entry name" value="Tetraspanin/Peripherin"/>
</dbReference>
<reference evidence="7 8" key="1">
    <citation type="submission" date="2023-02" db="EMBL/GenBank/DDBJ databases">
        <title>LHISI_Scaffold_Assembly.</title>
        <authorList>
            <person name="Stuart O.P."/>
            <person name="Cleave R."/>
            <person name="Magrath M.J.L."/>
            <person name="Mikheyev A.S."/>
        </authorList>
    </citation>
    <scope>NUCLEOTIDE SEQUENCE [LARGE SCALE GENOMIC DNA]</scope>
    <source>
        <strain evidence="7">Daus_M_001</strain>
        <tissue evidence="7">Leg muscle</tissue>
    </source>
</reference>
<evidence type="ECO:0000256" key="2">
    <source>
        <dbReference type="ARBA" id="ARBA00022692"/>
    </source>
</evidence>
<evidence type="ECO:0000256" key="1">
    <source>
        <dbReference type="ARBA" id="ARBA00004141"/>
    </source>
</evidence>
<gene>
    <name evidence="7" type="ORF">PR048_024370</name>
</gene>
<protein>
    <recommendedName>
        <fullName evidence="9">Tetraspanin</fullName>
    </recommendedName>
</protein>
<keyword evidence="2 6" id="KW-0812">Transmembrane</keyword>
<feature type="transmembrane region" description="Helical" evidence="6">
    <location>
        <begin position="111"/>
        <end position="132"/>
    </location>
</feature>
<feature type="compositionally biased region" description="Polar residues" evidence="5">
    <location>
        <begin position="1264"/>
        <end position="1273"/>
    </location>
</feature>
<organism evidence="7 8">
    <name type="scientific">Dryococelus australis</name>
    <dbReference type="NCBI Taxonomy" id="614101"/>
    <lineage>
        <taxon>Eukaryota</taxon>
        <taxon>Metazoa</taxon>
        <taxon>Ecdysozoa</taxon>
        <taxon>Arthropoda</taxon>
        <taxon>Hexapoda</taxon>
        <taxon>Insecta</taxon>
        <taxon>Pterygota</taxon>
        <taxon>Neoptera</taxon>
        <taxon>Polyneoptera</taxon>
        <taxon>Phasmatodea</taxon>
        <taxon>Verophasmatodea</taxon>
        <taxon>Anareolatae</taxon>
        <taxon>Phasmatidae</taxon>
        <taxon>Eurycanthinae</taxon>
        <taxon>Dryococelus</taxon>
    </lineage>
</organism>
<dbReference type="Proteomes" id="UP001159363">
    <property type="component" value="Chromosome 9"/>
</dbReference>
<evidence type="ECO:0000256" key="3">
    <source>
        <dbReference type="ARBA" id="ARBA00022989"/>
    </source>
</evidence>
<keyword evidence="3 6" id="KW-1133">Transmembrane helix</keyword>
<evidence type="ECO:0000256" key="5">
    <source>
        <dbReference type="SAM" id="MobiDB-lite"/>
    </source>
</evidence>
<sequence length="1532" mass="172321">MKIREPLTLATKMASPGQRRLGMSFANQSLGTYSPAGSPANKESCTARSNKAVPIALPNQSEDDVCVELTAELVLQMSGCGVLGAGIWLRLAYSGYAALLPQYSILSADSLCIAAGVLMFVIAFFGCCGAWFQNRCMLITSDITLPGLTRFITIIYIHTVTSYYLVCPFPNPAAISSRRVTSHYLAKPPIHISLLPSVHSNVTLPSLPPLPTMFASENDNASVPNSFCFFFSLCKAMPYYLDAPLSIRDASKYSKGYMALLYQHSGVRKRDEKNSPEPNAPKYRHKTKGERKRSELSVDLVVTSVYTYQRMSRHVLTMKKEETRLAEVVVDQLPRFLNSNAQDHTTRPSHRGRSGVVVRLLASRLGRTGLDSRWSRPRMLVVRTEAVDWTVGSLKGESQKAVWVRMEQHRSAKAEDTGYARENTPTSGIIRHDSHMRKSGRGRVVIKWAFTITWLLAGNEGTSRLTSWMTSRENGHHMRGINRAGVFRVASSKMAAASSPTSSQYFSLVIFMFVVEFLMATLAFVFRENLGHLLHEELKAGIEDHYDPASDPGFASIWTHIHDEVRLHSTELTTWWFFVHVSFRCTAIDPFTTFFRCTAIDPFTTFFRCTAIDPFTTFFRCTAIDPFTTFIRARLARRNLSLDSTTEVALISSFRRFGLVGVRKECEYNITKQHFPTVFHCCGVTGYEDWYDIKAWPGEKIVPDSCCIPKMSNNTAHSPPTKAIRARSPAGPLPDPRMWESCWTMPLVAALSWGTPAFPALAFQRHSILGPHSMSCSGMTGTYRSRLESPSFRGCCHAMDCGRSRDPDMWYPKGCAEQVQMWFVERMHIVGVVGLVVAFIQVLPTLLPLRPSYRYHTTSFFYGLRTPFIQELTRWALHLRAYDFVVEHVPGKENELADVLPPCTRTKKCQFTQVKTKQCSQQEIEGWHVVNGSLETGSAQQPGKWRVNVPMWARDHVLAYSHSGGMATNRTECRNQEIKVQLRLHVGEQHTAWAEHLPADLYTLRRRVNVQRQEKPPAELLVRPTCNDSSAGGAYASTRQPPELQAGQVVYVRMHLQSVACKEFCAVLATRRSGLHRVLRKYGPTTVTVRMDRRKVRVHRDDIRLIRGPLTARLVPMPLSPMTGRYGRSHDTSGGGACRGLTYAHPCPCISADTRTSSKQGRNSNDWHTTDVIVPTIARLGGAHEEKETANKRSFARTVQPGRVWRLQTHQGSRNSSMTEDSDSEGSGSECSLHLRRSHLPTHPPRQCFQCRQMQLSGRRKQHTLQQKTQQAAVQEERRYSQSQATTRMQMFLSGRAHTNTAAVMRTLQTCRAYSEFVVCESQQRGRGQQFNGSFRPGIRPTVPRDHRESSRYMNIHHHGIATYDAWSVFGHHMASVVSILVPPPSAAVRADLIDAAVLHGATQEDEPHLQVLRSHHLTIAHAAATCLYITSLVLCLCCLSVRVSNKLYTIFTYISVCTHAAGQSSDMAWHTCRDIALPVTEEQEIILAVRRTLDCFCSPRSNLKLRMGIVSRQLKNGRKYSLQLKNSEHTK</sequence>
<accession>A0ABQ9GNE1</accession>
<keyword evidence="8" id="KW-1185">Reference proteome</keyword>
<dbReference type="SUPFAM" id="SSF48652">
    <property type="entry name" value="Tetraspanin"/>
    <property type="match status" value="1"/>
</dbReference>
<feature type="region of interest" description="Disordered" evidence="5">
    <location>
        <begin position="267"/>
        <end position="294"/>
    </location>
</feature>
<evidence type="ECO:0000256" key="6">
    <source>
        <dbReference type="SAM" id="Phobius"/>
    </source>
</evidence>
<evidence type="ECO:0000313" key="8">
    <source>
        <dbReference type="Proteomes" id="UP001159363"/>
    </source>
</evidence>
<evidence type="ECO:0000256" key="4">
    <source>
        <dbReference type="ARBA" id="ARBA00023136"/>
    </source>
</evidence>
<comment type="subcellular location">
    <subcellularLocation>
        <location evidence="1">Membrane</location>
        <topology evidence="1">Multi-pass membrane protein</topology>
    </subcellularLocation>
</comment>
<feature type="region of interest" description="Disordered" evidence="5">
    <location>
        <begin position="1259"/>
        <end position="1279"/>
    </location>
</feature>
<dbReference type="Gene3D" id="1.10.1450.10">
    <property type="entry name" value="Tetraspanin"/>
    <property type="match status" value="1"/>
</dbReference>
<feature type="compositionally biased region" description="Basic residues" evidence="5">
    <location>
        <begin position="282"/>
        <end position="291"/>
    </location>
</feature>
<feature type="region of interest" description="Disordered" evidence="5">
    <location>
        <begin position="1181"/>
        <end position="1232"/>
    </location>
</feature>
<dbReference type="PANTHER" id="PTHR19282:SF478">
    <property type="entry name" value="TETRASPANIN"/>
    <property type="match status" value="1"/>
</dbReference>
<evidence type="ECO:0008006" key="9">
    <source>
        <dbReference type="Google" id="ProtNLM"/>
    </source>
</evidence>
<dbReference type="Pfam" id="PF00335">
    <property type="entry name" value="Tetraspanin"/>
    <property type="match status" value="1"/>
</dbReference>
<dbReference type="PANTHER" id="PTHR19282">
    <property type="entry name" value="TETRASPANIN"/>
    <property type="match status" value="1"/>
</dbReference>
<feature type="transmembrane region" description="Helical" evidence="6">
    <location>
        <begin position="1420"/>
        <end position="1442"/>
    </location>
</feature>
<proteinExistence type="predicted"/>
<dbReference type="InterPro" id="IPR008952">
    <property type="entry name" value="Tetraspanin_EC2_sf"/>
</dbReference>
<dbReference type="PRINTS" id="PR00259">
    <property type="entry name" value="TMFOUR"/>
</dbReference>
<keyword evidence="4 6" id="KW-0472">Membrane</keyword>